<reference evidence="3 4" key="1">
    <citation type="journal article" date="2016" name="Mol. Biol. Evol.">
        <title>Comparative Genomics of Early-Diverging Mushroom-Forming Fungi Provides Insights into the Origins of Lignocellulose Decay Capabilities.</title>
        <authorList>
            <person name="Nagy L.G."/>
            <person name="Riley R."/>
            <person name="Tritt A."/>
            <person name="Adam C."/>
            <person name="Daum C."/>
            <person name="Floudas D."/>
            <person name="Sun H."/>
            <person name="Yadav J.S."/>
            <person name="Pangilinan J."/>
            <person name="Larsson K.H."/>
            <person name="Matsuura K."/>
            <person name="Barry K."/>
            <person name="Labutti K."/>
            <person name="Kuo R."/>
            <person name="Ohm R.A."/>
            <person name="Bhattacharya S.S."/>
            <person name="Shirouzu T."/>
            <person name="Yoshinaga Y."/>
            <person name="Martin F.M."/>
            <person name="Grigoriev I.V."/>
            <person name="Hibbett D.S."/>
        </authorList>
    </citation>
    <scope>NUCLEOTIDE SEQUENCE [LARGE SCALE GENOMIC DNA]</scope>
    <source>
        <strain evidence="3 4">HHB14362 ss-1</strain>
    </source>
</reference>
<keyword evidence="1" id="KW-0175">Coiled coil</keyword>
<keyword evidence="4" id="KW-1185">Reference proteome</keyword>
<evidence type="ECO:0000256" key="1">
    <source>
        <dbReference type="SAM" id="Coils"/>
    </source>
</evidence>
<feature type="compositionally biased region" description="Polar residues" evidence="2">
    <location>
        <begin position="1"/>
        <end position="13"/>
    </location>
</feature>
<accession>A0A165UAH5</accession>
<sequence>MKTPNDGENTCGSEQYPLKSLPGGLNEDDIRRYAASTMHLDDATQEQLANTLQRTLTEVATFYWGDEELSQEQLEERLQLLPDELNSHLDHLHRDEEELSSRQGRIQNLVGELHKIHPRLRSKLSTLLSNYSIPMRDKHFATQDLVSSKIETSLLKLSVLRAKAYADLYGYHSSKNPEATMTKALSAAHERYTAEERRLQEEERKLDRQLKEYQQLLELVDGKSRDGGFAQVVEDWVRVQKETEECKRDLRRLGWTGD</sequence>
<dbReference type="InParanoid" id="A0A165UAH5"/>
<evidence type="ECO:0000256" key="2">
    <source>
        <dbReference type="SAM" id="MobiDB-lite"/>
    </source>
</evidence>
<dbReference type="STRING" id="1314782.A0A165UAH5"/>
<organism evidence="3 4">
    <name type="scientific">Neolentinus lepideus HHB14362 ss-1</name>
    <dbReference type="NCBI Taxonomy" id="1314782"/>
    <lineage>
        <taxon>Eukaryota</taxon>
        <taxon>Fungi</taxon>
        <taxon>Dikarya</taxon>
        <taxon>Basidiomycota</taxon>
        <taxon>Agaricomycotina</taxon>
        <taxon>Agaricomycetes</taxon>
        <taxon>Gloeophyllales</taxon>
        <taxon>Gloeophyllaceae</taxon>
        <taxon>Neolentinus</taxon>
    </lineage>
</organism>
<dbReference type="EMBL" id="KV425560">
    <property type="protein sequence ID" value="KZT27872.1"/>
    <property type="molecule type" value="Genomic_DNA"/>
</dbReference>
<dbReference type="Proteomes" id="UP000076761">
    <property type="component" value="Unassembled WGS sequence"/>
</dbReference>
<protein>
    <recommendedName>
        <fullName evidence="5">HAUS augmin-like complex subunit 4</fullName>
    </recommendedName>
</protein>
<proteinExistence type="predicted"/>
<evidence type="ECO:0000313" key="3">
    <source>
        <dbReference type="EMBL" id="KZT27872.1"/>
    </source>
</evidence>
<evidence type="ECO:0000313" key="4">
    <source>
        <dbReference type="Proteomes" id="UP000076761"/>
    </source>
</evidence>
<evidence type="ECO:0008006" key="5">
    <source>
        <dbReference type="Google" id="ProtNLM"/>
    </source>
</evidence>
<name>A0A165UAH5_9AGAM</name>
<dbReference type="OrthoDB" id="3244737at2759"/>
<feature type="coiled-coil region" evidence="1">
    <location>
        <begin position="185"/>
        <end position="219"/>
    </location>
</feature>
<feature type="region of interest" description="Disordered" evidence="2">
    <location>
        <begin position="1"/>
        <end position="24"/>
    </location>
</feature>
<dbReference type="AlphaFoldDB" id="A0A165UAH5"/>
<gene>
    <name evidence="3" type="ORF">NEOLEDRAFT_66838</name>
</gene>